<dbReference type="OrthoDB" id="10040922at2759"/>
<evidence type="ECO:0000256" key="3">
    <source>
        <dbReference type="ARBA" id="ARBA00022737"/>
    </source>
</evidence>
<dbReference type="InterPro" id="IPR036770">
    <property type="entry name" value="Ankyrin_rpt-contain_sf"/>
</dbReference>
<keyword evidence="3" id="KW-0677">Repeat</keyword>
<feature type="transmembrane region" description="Helical" evidence="8">
    <location>
        <begin position="210"/>
        <end position="233"/>
    </location>
</feature>
<dbReference type="GO" id="GO:0010468">
    <property type="term" value="P:regulation of gene expression"/>
    <property type="evidence" value="ECO:0000318"/>
    <property type="project" value="GO_Central"/>
</dbReference>
<reference evidence="11" key="1">
    <citation type="journal article" date="2016" name="Nature">
        <title>The genome of the seagrass Zostera marina reveals angiosperm adaptation to the sea.</title>
        <authorList>
            <person name="Olsen J.L."/>
            <person name="Rouze P."/>
            <person name="Verhelst B."/>
            <person name="Lin Y.-C."/>
            <person name="Bayer T."/>
            <person name="Collen J."/>
            <person name="Dattolo E."/>
            <person name="De Paoli E."/>
            <person name="Dittami S."/>
            <person name="Maumus F."/>
            <person name="Michel G."/>
            <person name="Kersting A."/>
            <person name="Lauritano C."/>
            <person name="Lohaus R."/>
            <person name="Toepel M."/>
            <person name="Tonon T."/>
            <person name="Vanneste K."/>
            <person name="Amirebrahimi M."/>
            <person name="Brakel J."/>
            <person name="Bostroem C."/>
            <person name="Chovatia M."/>
            <person name="Grimwood J."/>
            <person name="Jenkins J.W."/>
            <person name="Jueterbock A."/>
            <person name="Mraz A."/>
            <person name="Stam W.T."/>
            <person name="Tice H."/>
            <person name="Bornberg-Bauer E."/>
            <person name="Green P.J."/>
            <person name="Pearson G.A."/>
            <person name="Procaccini G."/>
            <person name="Duarte C.M."/>
            <person name="Schmutz J."/>
            <person name="Reusch T.B.H."/>
            <person name="Van de Peer Y."/>
        </authorList>
    </citation>
    <scope>NUCLEOTIDE SEQUENCE [LARGE SCALE GENOMIC DNA]</scope>
    <source>
        <strain evidence="11">cv. Finnish</strain>
    </source>
</reference>
<dbReference type="PROSITE" id="PS50297">
    <property type="entry name" value="ANK_REP_REGION"/>
    <property type="match status" value="2"/>
</dbReference>
<evidence type="ECO:0000313" key="10">
    <source>
        <dbReference type="EMBL" id="KMZ68067.1"/>
    </source>
</evidence>
<feature type="transmembrane region" description="Helical" evidence="8">
    <location>
        <begin position="254"/>
        <end position="273"/>
    </location>
</feature>
<dbReference type="Gene3D" id="1.25.40.20">
    <property type="entry name" value="Ankyrin repeat-containing domain"/>
    <property type="match status" value="1"/>
</dbReference>
<feature type="domain" description="PGG" evidence="9">
    <location>
        <begin position="188"/>
        <end position="270"/>
    </location>
</feature>
<dbReference type="Pfam" id="PF00023">
    <property type="entry name" value="Ank"/>
    <property type="match status" value="1"/>
</dbReference>
<dbReference type="OMA" id="NCITHFI"/>
<keyword evidence="6 8" id="KW-0472">Membrane</keyword>
<dbReference type="STRING" id="29655.A0A0K9PIK8"/>
<evidence type="ECO:0000313" key="11">
    <source>
        <dbReference type="Proteomes" id="UP000036987"/>
    </source>
</evidence>
<dbReference type="Proteomes" id="UP000036987">
    <property type="component" value="Unassembled WGS sequence"/>
</dbReference>
<evidence type="ECO:0000259" key="9">
    <source>
        <dbReference type="Pfam" id="PF13962"/>
    </source>
</evidence>
<comment type="subcellular location">
    <subcellularLocation>
        <location evidence="1">Membrane</location>
        <topology evidence="1">Multi-pass membrane protein</topology>
    </subcellularLocation>
</comment>
<proteinExistence type="predicted"/>
<dbReference type="InterPro" id="IPR002110">
    <property type="entry name" value="Ankyrin_rpt"/>
</dbReference>
<gene>
    <name evidence="10" type="ORF">ZOSMA_24G00900</name>
</gene>
<evidence type="ECO:0000256" key="8">
    <source>
        <dbReference type="SAM" id="Phobius"/>
    </source>
</evidence>
<evidence type="ECO:0000256" key="1">
    <source>
        <dbReference type="ARBA" id="ARBA00004141"/>
    </source>
</evidence>
<keyword evidence="5 7" id="KW-0040">ANK repeat</keyword>
<feature type="repeat" description="ANK" evidence="7">
    <location>
        <begin position="133"/>
        <end position="155"/>
    </location>
</feature>
<feature type="repeat" description="ANK" evidence="7">
    <location>
        <begin position="62"/>
        <end position="83"/>
    </location>
</feature>
<sequence length="286" mass="32156">MQQDHDGSTPLRYVASCGELRMTQLLHGAYSDSNPYSNHDIEEAADDRLISLPHVALICDEKGYSPIHTAAVMGYVDVIKEILGSRPDSFDLYDKKDRIFQHIAVKYKRIEIVKYVLESDDLKRMLINQQDKNGNSALHLAVRYRNLEIIRLLVKDRNLPMMVCRNFDGLTPLDLATSNIKYSQMEHAAFTLPSGNNENTGKARLYNETLFGVFLIFITIAMTISMIATYLLVKSKSNDHDARIETIQTSKGMLRISIASMSLAFGSAILLILPNSSTGSNQLFSF</sequence>
<dbReference type="EMBL" id="LFYR01000864">
    <property type="protein sequence ID" value="KMZ68067.1"/>
    <property type="molecule type" value="Genomic_DNA"/>
</dbReference>
<dbReference type="PANTHER" id="PTHR24186:SF50">
    <property type="entry name" value="ANKYRIN REPEAT-CONTAINING PROTEIN ITN1-LIKE ISOFORM X1"/>
    <property type="match status" value="1"/>
</dbReference>
<evidence type="ECO:0000256" key="6">
    <source>
        <dbReference type="ARBA" id="ARBA00023136"/>
    </source>
</evidence>
<dbReference type="InterPro" id="IPR026961">
    <property type="entry name" value="PGG_dom"/>
</dbReference>
<evidence type="ECO:0000256" key="2">
    <source>
        <dbReference type="ARBA" id="ARBA00022692"/>
    </source>
</evidence>
<comment type="caution">
    <text evidence="10">The sequence shown here is derived from an EMBL/GenBank/DDBJ whole genome shotgun (WGS) entry which is preliminary data.</text>
</comment>
<dbReference type="SUPFAM" id="SSF48403">
    <property type="entry name" value="Ankyrin repeat"/>
    <property type="match status" value="1"/>
</dbReference>
<dbReference type="SMART" id="SM00248">
    <property type="entry name" value="ANK"/>
    <property type="match status" value="4"/>
</dbReference>
<dbReference type="PANTHER" id="PTHR24186">
    <property type="entry name" value="PROTEIN PHOSPHATASE 1 REGULATORY SUBUNIT"/>
    <property type="match status" value="1"/>
</dbReference>
<dbReference type="GO" id="GO:0016020">
    <property type="term" value="C:membrane"/>
    <property type="evidence" value="ECO:0007669"/>
    <property type="project" value="UniProtKB-SubCell"/>
</dbReference>
<keyword evidence="4 8" id="KW-1133">Transmembrane helix</keyword>
<evidence type="ECO:0000256" key="4">
    <source>
        <dbReference type="ARBA" id="ARBA00022989"/>
    </source>
</evidence>
<dbReference type="GO" id="GO:0005634">
    <property type="term" value="C:nucleus"/>
    <property type="evidence" value="ECO:0000318"/>
    <property type="project" value="GO_Central"/>
</dbReference>
<dbReference type="PROSITE" id="PS50088">
    <property type="entry name" value="ANK_REPEAT"/>
    <property type="match status" value="2"/>
</dbReference>
<dbReference type="Pfam" id="PF12796">
    <property type="entry name" value="Ank_2"/>
    <property type="match status" value="1"/>
</dbReference>
<evidence type="ECO:0000256" key="5">
    <source>
        <dbReference type="ARBA" id="ARBA00023043"/>
    </source>
</evidence>
<name>A0A0K9PIK8_ZOSMR</name>
<protein>
    <recommendedName>
        <fullName evidence="9">PGG domain-containing protein</fullName>
    </recommendedName>
</protein>
<dbReference type="Pfam" id="PF13962">
    <property type="entry name" value="PGG"/>
    <property type="match status" value="1"/>
</dbReference>
<evidence type="ECO:0000256" key="7">
    <source>
        <dbReference type="PROSITE-ProRule" id="PRU00023"/>
    </source>
</evidence>
<keyword evidence="2 8" id="KW-0812">Transmembrane</keyword>
<accession>A0A0K9PIK8</accession>
<dbReference type="AlphaFoldDB" id="A0A0K9PIK8"/>
<keyword evidence="11" id="KW-1185">Reference proteome</keyword>
<organism evidence="10 11">
    <name type="scientific">Zostera marina</name>
    <name type="common">Eelgrass</name>
    <dbReference type="NCBI Taxonomy" id="29655"/>
    <lineage>
        <taxon>Eukaryota</taxon>
        <taxon>Viridiplantae</taxon>
        <taxon>Streptophyta</taxon>
        <taxon>Embryophyta</taxon>
        <taxon>Tracheophyta</taxon>
        <taxon>Spermatophyta</taxon>
        <taxon>Magnoliopsida</taxon>
        <taxon>Liliopsida</taxon>
        <taxon>Zosteraceae</taxon>
        <taxon>Zostera</taxon>
    </lineage>
</organism>